<evidence type="ECO:0000313" key="3">
    <source>
        <dbReference type="Proteomes" id="UP000316621"/>
    </source>
</evidence>
<keyword evidence="3" id="KW-1185">Reference proteome</keyword>
<evidence type="ECO:0000313" key="2">
    <source>
        <dbReference type="EMBL" id="RZC59821.1"/>
    </source>
</evidence>
<organism evidence="2 3">
    <name type="scientific">Papaver somniferum</name>
    <name type="common">Opium poppy</name>
    <dbReference type="NCBI Taxonomy" id="3469"/>
    <lineage>
        <taxon>Eukaryota</taxon>
        <taxon>Viridiplantae</taxon>
        <taxon>Streptophyta</taxon>
        <taxon>Embryophyta</taxon>
        <taxon>Tracheophyta</taxon>
        <taxon>Spermatophyta</taxon>
        <taxon>Magnoliopsida</taxon>
        <taxon>Ranunculales</taxon>
        <taxon>Papaveraceae</taxon>
        <taxon>Papaveroideae</taxon>
        <taxon>Papaver</taxon>
    </lineage>
</organism>
<gene>
    <name evidence="2" type="ORF">C5167_007119</name>
</gene>
<proteinExistence type="predicted"/>
<dbReference type="EMBL" id="CM010718">
    <property type="protein sequence ID" value="RZC59821.1"/>
    <property type="molecule type" value="Genomic_DNA"/>
</dbReference>
<accession>A0A4Y7JIQ8</accession>
<reference evidence="2 3" key="1">
    <citation type="journal article" date="2018" name="Science">
        <title>The opium poppy genome and morphinan production.</title>
        <authorList>
            <person name="Guo L."/>
            <person name="Winzer T."/>
            <person name="Yang X."/>
            <person name="Li Y."/>
            <person name="Ning Z."/>
            <person name="He Z."/>
            <person name="Teodor R."/>
            <person name="Lu Y."/>
            <person name="Bowser T.A."/>
            <person name="Graham I.A."/>
            <person name="Ye K."/>
        </authorList>
    </citation>
    <scope>NUCLEOTIDE SEQUENCE [LARGE SCALE GENOMIC DNA]</scope>
    <source>
        <strain evidence="3">cv. HN1</strain>
        <tissue evidence="2">Leaves</tissue>
    </source>
</reference>
<feature type="transmembrane region" description="Helical" evidence="1">
    <location>
        <begin position="56"/>
        <end position="80"/>
    </location>
</feature>
<dbReference type="Proteomes" id="UP000316621">
    <property type="component" value="Chromosome 4"/>
</dbReference>
<dbReference type="AlphaFoldDB" id="A0A4Y7JIQ8"/>
<evidence type="ECO:0000256" key="1">
    <source>
        <dbReference type="SAM" id="Phobius"/>
    </source>
</evidence>
<name>A0A4Y7JIQ8_PAPSO</name>
<sequence length="217" mass="24540">MDPPHKIPQGHNPNNHKLSAYHKLSSLSEGGIPFSSPPLSIAAKKRNKSKMIYRRWSLLTGPPAIIGGVVAAVVVASFVLPNPFVKEQKKQDLSSTSKFFNQEEEKSKDTRHEYVTEFDQTKPIDDHKRPKIITPPLQNSWKFTNKMSNLQSLAAKAYSATDDPETRFVLEAAPPTTAADQGFRVGKRDKGLERMPRKKFKLFSMWEGLEKTRVRLL</sequence>
<keyword evidence="1" id="KW-0812">Transmembrane</keyword>
<keyword evidence="1" id="KW-0472">Membrane</keyword>
<keyword evidence="1" id="KW-1133">Transmembrane helix</keyword>
<dbReference type="Gramene" id="RZC59821">
    <property type="protein sequence ID" value="RZC59821"/>
    <property type="gene ID" value="C5167_007119"/>
</dbReference>
<evidence type="ECO:0008006" key="4">
    <source>
        <dbReference type="Google" id="ProtNLM"/>
    </source>
</evidence>
<protein>
    <recommendedName>
        <fullName evidence="4">Transmembrane protein</fullName>
    </recommendedName>
</protein>